<evidence type="ECO:0000256" key="2">
    <source>
        <dbReference type="ARBA" id="ARBA00022771"/>
    </source>
</evidence>
<organism evidence="8 9">
    <name type="scientific">Zalerion maritima</name>
    <dbReference type="NCBI Taxonomy" id="339359"/>
    <lineage>
        <taxon>Eukaryota</taxon>
        <taxon>Fungi</taxon>
        <taxon>Dikarya</taxon>
        <taxon>Ascomycota</taxon>
        <taxon>Pezizomycotina</taxon>
        <taxon>Sordariomycetes</taxon>
        <taxon>Lulworthiomycetidae</taxon>
        <taxon>Lulworthiales</taxon>
        <taxon>Lulworthiaceae</taxon>
        <taxon>Zalerion</taxon>
    </lineage>
</organism>
<evidence type="ECO:0000256" key="3">
    <source>
        <dbReference type="ARBA" id="ARBA00022833"/>
    </source>
</evidence>
<feature type="compositionally biased region" description="Low complexity" evidence="6">
    <location>
        <begin position="69"/>
        <end position="86"/>
    </location>
</feature>
<dbReference type="SUPFAM" id="SSF140125">
    <property type="entry name" value="Rabenosyn-5 Rab-binding domain-like"/>
    <property type="match status" value="1"/>
</dbReference>
<feature type="domain" description="FYVE-type" evidence="7">
    <location>
        <begin position="220"/>
        <end position="276"/>
    </location>
</feature>
<keyword evidence="3" id="KW-0862">Zinc</keyword>
<evidence type="ECO:0000313" key="8">
    <source>
        <dbReference type="EMBL" id="KAJ2900248.1"/>
    </source>
</evidence>
<dbReference type="AlphaFoldDB" id="A0AAD5RNW5"/>
<feature type="domain" description="FYVE-type" evidence="7">
    <location>
        <begin position="369"/>
        <end position="447"/>
    </location>
</feature>
<dbReference type="SUPFAM" id="SSF57903">
    <property type="entry name" value="FYVE/PHD zinc finger"/>
    <property type="match status" value="2"/>
</dbReference>
<dbReference type="PANTHER" id="PTHR23164:SF30">
    <property type="entry name" value="EARLY ENDOSOME ANTIGEN 1"/>
    <property type="match status" value="1"/>
</dbReference>
<evidence type="ECO:0000256" key="5">
    <source>
        <dbReference type="SAM" id="Coils"/>
    </source>
</evidence>
<feature type="compositionally biased region" description="Polar residues" evidence="6">
    <location>
        <begin position="32"/>
        <end position="63"/>
    </location>
</feature>
<dbReference type="PROSITE" id="PS50178">
    <property type="entry name" value="ZF_FYVE"/>
    <property type="match status" value="2"/>
</dbReference>
<accession>A0AAD5RNW5</accession>
<feature type="coiled-coil region" evidence="5">
    <location>
        <begin position="619"/>
        <end position="686"/>
    </location>
</feature>
<keyword evidence="5" id="KW-0175">Coiled coil</keyword>
<proteinExistence type="predicted"/>
<dbReference type="InterPro" id="IPR021565">
    <property type="entry name" value="Rbsn_Rab-bd"/>
</dbReference>
<dbReference type="InterPro" id="IPR013083">
    <property type="entry name" value="Znf_RING/FYVE/PHD"/>
</dbReference>
<keyword evidence="1" id="KW-0479">Metal-binding</keyword>
<evidence type="ECO:0000259" key="7">
    <source>
        <dbReference type="PROSITE" id="PS50178"/>
    </source>
</evidence>
<feature type="compositionally biased region" description="Gly residues" evidence="6">
    <location>
        <begin position="1"/>
        <end position="16"/>
    </location>
</feature>
<dbReference type="EMBL" id="JAKWBI020000176">
    <property type="protein sequence ID" value="KAJ2900248.1"/>
    <property type="molecule type" value="Genomic_DNA"/>
</dbReference>
<evidence type="ECO:0000256" key="6">
    <source>
        <dbReference type="SAM" id="MobiDB-lite"/>
    </source>
</evidence>
<dbReference type="Pfam" id="PF11464">
    <property type="entry name" value="Rbsn"/>
    <property type="match status" value="1"/>
</dbReference>
<dbReference type="PROSITE" id="PS00028">
    <property type="entry name" value="ZINC_FINGER_C2H2_1"/>
    <property type="match status" value="1"/>
</dbReference>
<keyword evidence="2 4" id="KW-0863">Zinc-finger</keyword>
<dbReference type="InterPro" id="IPR000306">
    <property type="entry name" value="Znf_FYVE"/>
</dbReference>
<dbReference type="GO" id="GO:0008270">
    <property type="term" value="F:zinc ion binding"/>
    <property type="evidence" value="ECO:0007669"/>
    <property type="project" value="UniProtKB-KW"/>
</dbReference>
<dbReference type="Proteomes" id="UP001201980">
    <property type="component" value="Unassembled WGS sequence"/>
</dbReference>
<dbReference type="Pfam" id="PF01363">
    <property type="entry name" value="FYVE"/>
    <property type="match status" value="2"/>
</dbReference>
<protein>
    <recommendedName>
        <fullName evidence="7">FYVE-type domain-containing protein</fullName>
    </recommendedName>
</protein>
<reference evidence="8" key="1">
    <citation type="submission" date="2022-07" db="EMBL/GenBank/DDBJ databases">
        <title>Draft genome sequence of Zalerion maritima ATCC 34329, a (micro)plastics degrading marine fungus.</title>
        <authorList>
            <person name="Paco A."/>
            <person name="Goncalves M.F.M."/>
            <person name="Rocha-Santos T.A.P."/>
            <person name="Alves A."/>
        </authorList>
    </citation>
    <scope>NUCLEOTIDE SEQUENCE</scope>
    <source>
        <strain evidence="8">ATCC 34329</strain>
    </source>
</reference>
<evidence type="ECO:0000256" key="1">
    <source>
        <dbReference type="ARBA" id="ARBA00022723"/>
    </source>
</evidence>
<dbReference type="CDD" id="cd15761">
    <property type="entry name" value="FYVE1_Vac1p_like"/>
    <property type="match status" value="1"/>
</dbReference>
<dbReference type="SMART" id="SM00064">
    <property type="entry name" value="FYVE"/>
    <property type="match status" value="2"/>
</dbReference>
<feature type="region of interest" description="Disordered" evidence="6">
    <location>
        <begin position="585"/>
        <end position="615"/>
    </location>
</feature>
<keyword evidence="9" id="KW-1185">Reference proteome</keyword>
<comment type="caution">
    <text evidence="8">The sequence shown here is derived from an EMBL/GenBank/DDBJ whole genome shotgun (WGS) entry which is preliminary data.</text>
</comment>
<dbReference type="InterPro" id="IPR036531">
    <property type="entry name" value="Rbsn_Rab-bd_sf"/>
</dbReference>
<gene>
    <name evidence="8" type="ORF">MKZ38_002530</name>
</gene>
<dbReference type="InterPro" id="IPR013087">
    <property type="entry name" value="Znf_C2H2_type"/>
</dbReference>
<name>A0AAD5RNW5_9PEZI</name>
<feature type="region of interest" description="Disordered" evidence="6">
    <location>
        <begin position="1"/>
        <end position="86"/>
    </location>
</feature>
<evidence type="ECO:0000313" key="9">
    <source>
        <dbReference type="Proteomes" id="UP001201980"/>
    </source>
</evidence>
<dbReference type="InterPro" id="IPR011011">
    <property type="entry name" value="Znf_FYVE_PHD"/>
</dbReference>
<dbReference type="PANTHER" id="PTHR23164">
    <property type="entry name" value="EARLY ENDOSOME ANTIGEN 1"/>
    <property type="match status" value="1"/>
</dbReference>
<dbReference type="CDD" id="cd15737">
    <property type="entry name" value="FYVE2_Vac1p_like"/>
    <property type="match status" value="1"/>
</dbReference>
<evidence type="ECO:0000256" key="4">
    <source>
        <dbReference type="PROSITE-ProRule" id="PRU00091"/>
    </source>
</evidence>
<dbReference type="Gene3D" id="3.30.40.10">
    <property type="entry name" value="Zinc/RING finger domain, C3HC4 (zinc finger)"/>
    <property type="match status" value="2"/>
</dbReference>
<dbReference type="InterPro" id="IPR017455">
    <property type="entry name" value="Znf_FYVE-rel"/>
</dbReference>
<sequence length="696" mass="76969">MSARKLGGGRILGSGKGLDPSPAPSPPASSSGLFQSVRASSPNPVPSDSSGDSPANLDLTSTILEDDASSSNGGRPGRSSLHLESQSSSSSRLVCPICDEEMLTLLQLNRHLDDVHQSLPELEQDEVRSWFDKQVLKAKRFQPLSLFVATQKLRGLEVFESNESLPLAAPSSSFSAPIPSAPVVSRGPADPPSPIDPDDLITRKHWQRSTPSDVCTEPTCGKNLGPLVGSVNCRSCGKLFCEQHTMYQMKLSRAASHEPTRGYWARVCETCYKTREGYNDHVGSLVDHTAVFKALRRRRVDRQNLEIARLEKRLTKLTRLLANPPPEDTTSQGEGEGRSLVGLGSNVLGTPAQNRRKALEQTVVAWEDDKTVPKCPYCQQEFTWTFRRHHCRICGRVVCSDLQTSCSVDIPLTVSVSPSLPSEKPSGNNESMDLNVRMCRECRHTVFSKRDFLASVCHKPPDQRAYETLQQFEKGIRLLMPTFHKVLAPLQATNDGGLPPSHAQIQEASKIRKRLTDSFQKYDLAARRLRDLPTHGSSTQEKLQKIVYQAAGAFLHAHMLPLKSLPRMLKPGRPNGAQMRRLVPSSLRHEESSTQSSPSALAQHPDSGSVAGSEASTVVSLLEQEEKELRERLAVLEEQKFMVQTMVKNAQGQRRFEEVSALTRNAEELDGEIEQLRRRVKGVEGRWEEVYANGSA</sequence>